<name>E6SKB9_THEM7</name>
<dbReference type="FunFam" id="3.40.50.620:FF:000100">
    <property type="entry name" value="probable leucine--tRNA ligase, mitochondrial"/>
    <property type="match status" value="1"/>
</dbReference>
<evidence type="ECO:0000256" key="10">
    <source>
        <dbReference type="RuleBase" id="RU363035"/>
    </source>
</evidence>
<dbReference type="HOGENOM" id="CLU_004427_0_0_9"/>
<dbReference type="EC" id="6.1.1.4" evidence="9"/>
<dbReference type="PRINTS" id="PR00985">
    <property type="entry name" value="TRNASYNTHLEU"/>
</dbReference>
<dbReference type="InterPro" id="IPR015413">
    <property type="entry name" value="Methionyl/Leucyl_tRNA_Synth"/>
</dbReference>
<evidence type="ECO:0000256" key="2">
    <source>
        <dbReference type="ARBA" id="ARBA00022490"/>
    </source>
</evidence>
<feature type="domain" description="Leucyl-tRNA synthetase editing" evidence="15">
    <location>
        <begin position="223"/>
        <end position="409"/>
    </location>
</feature>
<feature type="region of interest" description="Disordered" evidence="11">
    <location>
        <begin position="685"/>
        <end position="713"/>
    </location>
</feature>
<dbReference type="CDD" id="cd00812">
    <property type="entry name" value="LeuRS_core"/>
    <property type="match status" value="1"/>
</dbReference>
<dbReference type="FunFam" id="3.10.20.590:FF:000001">
    <property type="entry name" value="Leucine--tRNA ligase"/>
    <property type="match status" value="1"/>
</dbReference>
<dbReference type="Proteomes" id="UP000008915">
    <property type="component" value="Chromosome"/>
</dbReference>
<dbReference type="SUPFAM" id="SSF47323">
    <property type="entry name" value="Anticodon-binding domain of a subclass of class I aminoacyl-tRNA synthetases"/>
    <property type="match status" value="1"/>
</dbReference>
<gene>
    <name evidence="9" type="primary">leuS</name>
    <name evidence="16" type="ordered locus">Tmar_2197</name>
</gene>
<dbReference type="STRING" id="644966.Tmar_2197"/>
<dbReference type="InterPro" id="IPR002300">
    <property type="entry name" value="aa-tRNA-synth_Ia"/>
</dbReference>
<keyword evidence="5 9" id="KW-0067">ATP-binding</keyword>
<dbReference type="GO" id="GO:0002161">
    <property type="term" value="F:aminoacyl-tRNA deacylase activity"/>
    <property type="evidence" value="ECO:0007669"/>
    <property type="project" value="InterPro"/>
</dbReference>
<dbReference type="Pfam" id="PF09334">
    <property type="entry name" value="tRNA-synt_1g"/>
    <property type="match status" value="1"/>
</dbReference>
<dbReference type="PANTHER" id="PTHR43740">
    <property type="entry name" value="LEUCYL-TRNA SYNTHETASE"/>
    <property type="match status" value="1"/>
</dbReference>
<evidence type="ECO:0000256" key="9">
    <source>
        <dbReference type="HAMAP-Rule" id="MF_00049"/>
    </source>
</evidence>
<evidence type="ECO:0000259" key="13">
    <source>
        <dbReference type="Pfam" id="PF08264"/>
    </source>
</evidence>
<keyword evidence="6 9" id="KW-0648">Protein biosynthesis</keyword>
<evidence type="ECO:0000256" key="11">
    <source>
        <dbReference type="SAM" id="MobiDB-lite"/>
    </source>
</evidence>
<evidence type="ECO:0000256" key="4">
    <source>
        <dbReference type="ARBA" id="ARBA00022741"/>
    </source>
</evidence>
<dbReference type="FunFam" id="1.10.730.10:FF:000002">
    <property type="entry name" value="Leucine--tRNA ligase"/>
    <property type="match status" value="2"/>
</dbReference>
<dbReference type="NCBIfam" id="TIGR00396">
    <property type="entry name" value="leuS_bact"/>
    <property type="match status" value="1"/>
</dbReference>
<evidence type="ECO:0000313" key="16">
    <source>
        <dbReference type="EMBL" id="ADU52277.1"/>
    </source>
</evidence>
<sequence>MAVDDRYNFHAAEKKWRQRWAEEGLYHVEADPSRPKFYCLEMYPYPSGKLHMGHVRNYSIGDATARFLRMRGYNVLYPMGWDSFGLPAENAAIANQTHPAEWTYANIAAMREQMQRLGLSYDWRREIACSHPGYYKWTQWLFLLLYKRGLVERKKAPVNWCPRCATVLANEQVEDGACWRCGTPVEKRELEQWFFRITAYADRLLKDLDLLEGWPERVKVMQRNWIGRSEGMELDFPIAGRDEKLTVFTTRHDTVYGATFMVLAPDHPLTLELARGTEQEAAVRAFVERVTRLTVRDRAEALDAKEGVFTGAYAINPVTGERIPIWTANYVLMDYGTGAIQAVPAHDQRDFEFARKYGLPVRVVIQGEGVPADGDRLEEAYTGPGRMIHSGPYDGMDSREAYRRMAEDFERRGIGRRTVNYRLRDWLISRQRYWGAPIPIVYCDRCGIVPVPEDQLPVLLPDDVRFQVGASPLATSESFVRTTCPSCGGPARRETDTMDTFVDSSWYYYRYTSPRDEHQPFDREKVFYWLPVDQYIGGIEHAVLHLLYSRFITKVLYDEGLVPSPEPFRRLLTQGMVIKDGAKMSKSKGNVVSPEDILEEYGADATRLFILFAAPPERDLEWSEHGIEGASRFVQRVWRLVTGCAEAIRGAAGQVAAARDGAVAEAVGAVTAGYAAGAGGRGLAGAAGEDGNAATDVRGGTGPAGARPGAAAAGAGEIQPAMQGWGPEEQALWREVHRAIARVTTDIAERMQYNTAVAALMELVNAIYGYRDRVEPAAQRADLLAAALDRLLRMLAPFTPYLAEEAWELLGWRATRGSVHRQPWPAWDPAVLEAGTVEIVVQVNGKVRDRLQVPADLSEEELRQRALASPRVRDWLDGKTVARVITVPGRLVNVVVK</sequence>
<evidence type="ECO:0000256" key="1">
    <source>
        <dbReference type="ARBA" id="ARBA00005594"/>
    </source>
</evidence>
<organism evidence="16 17">
    <name type="scientific">Thermaerobacter marianensis (strain ATCC 700841 / DSM 12885 / JCM 10246 / 7p75a)</name>
    <dbReference type="NCBI Taxonomy" id="644966"/>
    <lineage>
        <taxon>Bacteria</taxon>
        <taxon>Bacillati</taxon>
        <taxon>Bacillota</taxon>
        <taxon>Clostridia</taxon>
        <taxon>Eubacteriales</taxon>
        <taxon>Clostridiales Family XVII. Incertae Sedis</taxon>
        <taxon>Thermaerobacter</taxon>
    </lineage>
</organism>
<dbReference type="GO" id="GO:0005829">
    <property type="term" value="C:cytosol"/>
    <property type="evidence" value="ECO:0007669"/>
    <property type="project" value="TreeGrafter"/>
</dbReference>
<protein>
    <recommendedName>
        <fullName evidence="9">Leucine--tRNA ligase</fullName>
        <ecNumber evidence="9">6.1.1.4</ecNumber>
    </recommendedName>
    <alternativeName>
        <fullName evidence="9">Leucyl-tRNA synthetase</fullName>
        <shortName evidence="9">LeuRS</shortName>
    </alternativeName>
</protein>
<reference evidence="16 17" key="1">
    <citation type="journal article" date="2010" name="Stand. Genomic Sci.">
        <title>Complete genome sequence of Thermaerobacter marianensis type strain (7p75a).</title>
        <authorList>
            <person name="Han C."/>
            <person name="Gu W."/>
            <person name="Zhang X."/>
            <person name="Lapidus A."/>
            <person name="Nolan M."/>
            <person name="Copeland A."/>
            <person name="Lucas S."/>
            <person name="Del Rio T.G."/>
            <person name="Tice H."/>
            <person name="Cheng J.F."/>
            <person name="Tapia R."/>
            <person name="Goodwin L."/>
            <person name="Pitluck S."/>
            <person name="Pagani I."/>
            <person name="Ivanova N."/>
            <person name="Mavromatis K."/>
            <person name="Mikhailova N."/>
            <person name="Pati A."/>
            <person name="Chen A."/>
            <person name="Palaniappan K."/>
            <person name="Land M."/>
            <person name="Hauser L."/>
            <person name="Chang Y.J."/>
            <person name="Jeffries C.D."/>
            <person name="Schneider S."/>
            <person name="Rohde M."/>
            <person name="Goker M."/>
            <person name="Pukall R."/>
            <person name="Woyke T."/>
            <person name="Bristow J."/>
            <person name="Eisen J.A."/>
            <person name="Markowitz V."/>
            <person name="Hugenholtz P."/>
            <person name="Kyrpides N.C."/>
            <person name="Klenk H.P."/>
            <person name="Detter J.C."/>
        </authorList>
    </citation>
    <scope>NUCLEOTIDE SEQUENCE [LARGE SCALE GENOMIC DNA]</scope>
    <source>
        <strain evidence="17">ATCC 700841 / DSM 12885 / JCM 10246 / 7p75a</strain>
    </source>
</reference>
<dbReference type="Gene3D" id="1.10.730.10">
    <property type="entry name" value="Isoleucyl-tRNA Synthetase, Domain 1"/>
    <property type="match status" value="1"/>
</dbReference>
<evidence type="ECO:0000256" key="6">
    <source>
        <dbReference type="ARBA" id="ARBA00022917"/>
    </source>
</evidence>
<evidence type="ECO:0000256" key="8">
    <source>
        <dbReference type="ARBA" id="ARBA00047469"/>
    </source>
</evidence>
<evidence type="ECO:0000256" key="3">
    <source>
        <dbReference type="ARBA" id="ARBA00022598"/>
    </source>
</evidence>
<feature type="short sequence motif" description="'KMSKS' region" evidence="9">
    <location>
        <begin position="583"/>
        <end position="587"/>
    </location>
</feature>
<evidence type="ECO:0000256" key="5">
    <source>
        <dbReference type="ARBA" id="ARBA00022840"/>
    </source>
</evidence>
<dbReference type="InterPro" id="IPR009080">
    <property type="entry name" value="tRNAsynth_Ia_anticodon-bd"/>
</dbReference>
<dbReference type="GO" id="GO:0006429">
    <property type="term" value="P:leucyl-tRNA aminoacylation"/>
    <property type="evidence" value="ECO:0007669"/>
    <property type="project" value="UniProtKB-UniRule"/>
</dbReference>
<feature type="domain" description="Methionyl/Leucyl tRNA synthetase" evidence="14">
    <location>
        <begin position="43"/>
        <end position="182"/>
    </location>
</feature>
<keyword evidence="17" id="KW-1185">Reference proteome</keyword>
<dbReference type="AlphaFoldDB" id="E6SKB9"/>
<reference evidence="17" key="2">
    <citation type="journal article" date="2010" name="Stand. Genomic Sci.">
        <title>Complete genome sequence of Thermaerobacter marianensis type strain (7p75aT).</title>
        <authorList>
            <person name="Han C."/>
            <person name="Gu W."/>
            <person name="Zhang X."/>
            <person name="Lapidus A."/>
            <person name="Nolan M."/>
            <person name="Copeland A."/>
            <person name="Lucas S."/>
            <person name="Glavina Del Rio T."/>
            <person name="Tice H."/>
            <person name="Cheng J."/>
            <person name="Tapia R."/>
            <person name="Goodwin L."/>
            <person name="Pitluck S."/>
            <person name="Pagani I."/>
            <person name="Ivanova N."/>
            <person name="Mavromatis K."/>
            <person name="Mikhailova N."/>
            <person name="Pati A."/>
            <person name="Chen A."/>
            <person name="Palaniappan K."/>
            <person name="Land M."/>
            <person name="Hauser L."/>
            <person name="Chang Y."/>
            <person name="Jeffries C."/>
            <person name="Schneider S."/>
            <person name="Rohde M."/>
            <person name="Goker M."/>
            <person name="Pukall R."/>
            <person name="Woyke T."/>
            <person name="Bristow J."/>
            <person name="Eisen J."/>
            <person name="Markowitz V."/>
            <person name="Hugenholtz P."/>
            <person name="Kyrpides N."/>
            <person name="Klenk H."/>
            <person name="Detter J."/>
        </authorList>
    </citation>
    <scope>NUCLEOTIDE SEQUENCE [LARGE SCALE GENOMIC DNA]</scope>
    <source>
        <strain evidence="17">ATCC 700841 / DSM 12885 / JCM 10246 / 7p75a</strain>
    </source>
</reference>
<dbReference type="Pfam" id="PF08264">
    <property type="entry name" value="Anticodon_1"/>
    <property type="match status" value="1"/>
</dbReference>
<dbReference type="Gene3D" id="3.90.740.10">
    <property type="entry name" value="Valyl/Leucyl/Isoleucyl-tRNA synthetase, editing domain"/>
    <property type="match status" value="1"/>
</dbReference>
<dbReference type="GO" id="GO:0004823">
    <property type="term" value="F:leucine-tRNA ligase activity"/>
    <property type="evidence" value="ECO:0007669"/>
    <property type="project" value="UniProtKB-UniRule"/>
</dbReference>
<comment type="similarity">
    <text evidence="1 9 10">Belongs to the class-I aminoacyl-tRNA synthetase family.</text>
</comment>
<evidence type="ECO:0000313" key="17">
    <source>
        <dbReference type="Proteomes" id="UP000008915"/>
    </source>
</evidence>
<proteinExistence type="inferred from homology"/>
<dbReference type="GO" id="GO:0005524">
    <property type="term" value="F:ATP binding"/>
    <property type="evidence" value="ECO:0007669"/>
    <property type="project" value="UniProtKB-UniRule"/>
</dbReference>
<keyword evidence="3 9" id="KW-0436">Ligase</keyword>
<dbReference type="Gene3D" id="3.40.50.620">
    <property type="entry name" value="HUPs"/>
    <property type="match status" value="2"/>
</dbReference>
<feature type="compositionally biased region" description="Low complexity" evidence="11">
    <location>
        <begin position="704"/>
        <end position="713"/>
    </location>
</feature>
<dbReference type="KEGG" id="tmr:Tmar_2197"/>
<feature type="binding site" evidence="9">
    <location>
        <position position="586"/>
    </location>
    <ligand>
        <name>ATP</name>
        <dbReference type="ChEBI" id="CHEBI:30616"/>
    </ligand>
</feature>
<dbReference type="EMBL" id="CP002344">
    <property type="protein sequence ID" value="ADU52277.1"/>
    <property type="molecule type" value="Genomic_DNA"/>
</dbReference>
<dbReference type="FunFam" id="3.40.50.620:FF:000003">
    <property type="entry name" value="Leucine--tRNA ligase"/>
    <property type="match status" value="1"/>
</dbReference>
<keyword evidence="7 9" id="KW-0030">Aminoacyl-tRNA synthetase</keyword>
<dbReference type="InterPro" id="IPR001412">
    <property type="entry name" value="aa-tRNA-synth_I_CS"/>
</dbReference>
<comment type="subcellular location">
    <subcellularLocation>
        <location evidence="9">Cytoplasm</location>
    </subcellularLocation>
</comment>
<evidence type="ECO:0000256" key="7">
    <source>
        <dbReference type="ARBA" id="ARBA00023146"/>
    </source>
</evidence>
<dbReference type="PANTHER" id="PTHR43740:SF2">
    <property type="entry name" value="LEUCINE--TRNA LIGASE, MITOCHONDRIAL"/>
    <property type="match status" value="1"/>
</dbReference>
<dbReference type="SUPFAM" id="SSF52374">
    <property type="entry name" value="Nucleotidylyl transferase"/>
    <property type="match status" value="1"/>
</dbReference>
<evidence type="ECO:0000259" key="15">
    <source>
        <dbReference type="Pfam" id="PF13603"/>
    </source>
</evidence>
<comment type="catalytic activity">
    <reaction evidence="8 9">
        <text>tRNA(Leu) + L-leucine + ATP = L-leucyl-tRNA(Leu) + AMP + diphosphate</text>
        <dbReference type="Rhea" id="RHEA:11688"/>
        <dbReference type="Rhea" id="RHEA-COMP:9613"/>
        <dbReference type="Rhea" id="RHEA-COMP:9622"/>
        <dbReference type="ChEBI" id="CHEBI:30616"/>
        <dbReference type="ChEBI" id="CHEBI:33019"/>
        <dbReference type="ChEBI" id="CHEBI:57427"/>
        <dbReference type="ChEBI" id="CHEBI:78442"/>
        <dbReference type="ChEBI" id="CHEBI:78494"/>
        <dbReference type="ChEBI" id="CHEBI:456215"/>
        <dbReference type="EC" id="6.1.1.4"/>
    </reaction>
</comment>
<accession>E6SKB9</accession>
<feature type="domain" description="Methionyl/Valyl/Leucyl/Isoleucyl-tRNA synthetase anticodon-binding" evidence="13">
    <location>
        <begin position="730"/>
        <end position="860"/>
    </location>
</feature>
<dbReference type="Pfam" id="PF00133">
    <property type="entry name" value="tRNA-synt_1"/>
    <property type="match status" value="1"/>
</dbReference>
<dbReference type="eggNOG" id="COG0495">
    <property type="taxonomic scope" value="Bacteria"/>
</dbReference>
<dbReference type="InterPro" id="IPR002302">
    <property type="entry name" value="Leu-tRNA-ligase"/>
</dbReference>
<dbReference type="SUPFAM" id="SSF50677">
    <property type="entry name" value="ValRS/IleRS/LeuRS editing domain"/>
    <property type="match status" value="1"/>
</dbReference>
<dbReference type="InterPro" id="IPR013155">
    <property type="entry name" value="M/V/L/I-tRNA-synth_anticd-bd"/>
</dbReference>
<dbReference type="HAMAP" id="MF_00049_B">
    <property type="entry name" value="Leu_tRNA_synth_B"/>
    <property type="match status" value="1"/>
</dbReference>
<dbReference type="InterPro" id="IPR025709">
    <property type="entry name" value="Leu_tRNA-synth_edit"/>
</dbReference>
<dbReference type="RefSeq" id="WP_013496577.1">
    <property type="nucleotide sequence ID" value="NC_014831.1"/>
</dbReference>
<dbReference type="InterPro" id="IPR014729">
    <property type="entry name" value="Rossmann-like_a/b/a_fold"/>
</dbReference>
<evidence type="ECO:0000259" key="12">
    <source>
        <dbReference type="Pfam" id="PF00133"/>
    </source>
</evidence>
<evidence type="ECO:0000259" key="14">
    <source>
        <dbReference type="Pfam" id="PF09334"/>
    </source>
</evidence>
<dbReference type="InterPro" id="IPR009008">
    <property type="entry name" value="Val/Leu/Ile-tRNA-synth_edit"/>
</dbReference>
<keyword evidence="2 9" id="KW-0963">Cytoplasm</keyword>
<feature type="domain" description="Aminoacyl-tRNA synthetase class Ia" evidence="12">
    <location>
        <begin position="423"/>
        <end position="623"/>
    </location>
</feature>
<dbReference type="Pfam" id="PF13603">
    <property type="entry name" value="tRNA-synt_1_2"/>
    <property type="match status" value="1"/>
</dbReference>
<feature type="short sequence motif" description="'HIGH' region" evidence="9">
    <location>
        <begin position="44"/>
        <end position="54"/>
    </location>
</feature>
<dbReference type="PROSITE" id="PS00178">
    <property type="entry name" value="AA_TRNA_LIGASE_I"/>
    <property type="match status" value="1"/>
</dbReference>
<keyword evidence="4 9" id="KW-0547">Nucleotide-binding</keyword>
<dbReference type="Gene3D" id="3.10.20.590">
    <property type="match status" value="1"/>
</dbReference>
<dbReference type="CDD" id="cd07958">
    <property type="entry name" value="Anticodon_Ia_Leu_BEm"/>
    <property type="match status" value="1"/>
</dbReference>